<evidence type="ECO:0000256" key="1">
    <source>
        <dbReference type="SAM" id="Coils"/>
    </source>
</evidence>
<name>A0A653CLF3_CALMS</name>
<feature type="compositionally biased region" description="Basic and acidic residues" evidence="2">
    <location>
        <begin position="77"/>
        <end position="86"/>
    </location>
</feature>
<feature type="compositionally biased region" description="Polar residues" evidence="2">
    <location>
        <begin position="67"/>
        <end position="76"/>
    </location>
</feature>
<dbReference type="Proteomes" id="UP000410492">
    <property type="component" value="Unassembled WGS sequence"/>
</dbReference>
<feature type="region of interest" description="Disordered" evidence="2">
    <location>
        <begin position="66"/>
        <end position="86"/>
    </location>
</feature>
<gene>
    <name evidence="3" type="ORF">CALMAC_LOCUS10060</name>
</gene>
<accession>A0A653CLF3</accession>
<protein>
    <recommendedName>
        <fullName evidence="5">THAP-type domain-containing protein</fullName>
    </recommendedName>
</protein>
<proteinExistence type="predicted"/>
<feature type="coiled-coil region" evidence="1">
    <location>
        <begin position="143"/>
        <end position="184"/>
    </location>
</feature>
<reference evidence="3 4" key="1">
    <citation type="submission" date="2019-01" db="EMBL/GenBank/DDBJ databases">
        <authorList>
            <person name="Sayadi A."/>
        </authorList>
    </citation>
    <scope>NUCLEOTIDE SEQUENCE [LARGE SCALE GENOMIC DNA]</scope>
</reference>
<evidence type="ECO:0000313" key="4">
    <source>
        <dbReference type="Proteomes" id="UP000410492"/>
    </source>
</evidence>
<dbReference type="OrthoDB" id="6610564at2759"/>
<sequence length="361" mass="41353">MTVVPKDSFTGKSFMCVIMLEVNQNSVKEVEATICSIHFEEDAFEVSLRHKMLQYSPKNSRYLKDNSLPTINLPKQSENHTKQDTENRRLRLAKRRQQHMVDQILSLSHDQAGPSSSVSHCIDENTLESSNTENCHGSIIIEKPRMNKEVAELKKEIERLKIQNDELLKINEKNNKRIQEYENALVKVFTESDNILKKDTPEAFSAPEDTCLTQKMLSNLAENIDFSEEAQAEEESLLDIPCFITQGAEELIDEEMSTLMNDFEIKEKISEESLKYVAGFVAYKFKNKYTLGTPASILDTQNAPDWLQTISRGSLLQPNDELWKVALKLETEFHKLHEIKTLLSKSTSNKMKAESRCCLNV</sequence>
<evidence type="ECO:0008006" key="5">
    <source>
        <dbReference type="Google" id="ProtNLM"/>
    </source>
</evidence>
<keyword evidence="4" id="KW-1185">Reference proteome</keyword>
<evidence type="ECO:0000313" key="3">
    <source>
        <dbReference type="EMBL" id="VEN48709.1"/>
    </source>
</evidence>
<dbReference type="EMBL" id="CAACVG010008147">
    <property type="protein sequence ID" value="VEN48709.1"/>
    <property type="molecule type" value="Genomic_DNA"/>
</dbReference>
<dbReference type="AlphaFoldDB" id="A0A653CLF3"/>
<organism evidence="3 4">
    <name type="scientific">Callosobruchus maculatus</name>
    <name type="common">Southern cowpea weevil</name>
    <name type="synonym">Pulse bruchid</name>
    <dbReference type="NCBI Taxonomy" id="64391"/>
    <lineage>
        <taxon>Eukaryota</taxon>
        <taxon>Metazoa</taxon>
        <taxon>Ecdysozoa</taxon>
        <taxon>Arthropoda</taxon>
        <taxon>Hexapoda</taxon>
        <taxon>Insecta</taxon>
        <taxon>Pterygota</taxon>
        <taxon>Neoptera</taxon>
        <taxon>Endopterygota</taxon>
        <taxon>Coleoptera</taxon>
        <taxon>Polyphaga</taxon>
        <taxon>Cucujiformia</taxon>
        <taxon>Chrysomeloidea</taxon>
        <taxon>Chrysomelidae</taxon>
        <taxon>Bruchinae</taxon>
        <taxon>Bruchini</taxon>
        <taxon>Callosobruchus</taxon>
    </lineage>
</organism>
<keyword evidence="1" id="KW-0175">Coiled coil</keyword>
<evidence type="ECO:0000256" key="2">
    <source>
        <dbReference type="SAM" id="MobiDB-lite"/>
    </source>
</evidence>